<organism evidence="2 3">
    <name type="scientific">Blattamonas nauphoetae</name>
    <dbReference type="NCBI Taxonomy" id="2049346"/>
    <lineage>
        <taxon>Eukaryota</taxon>
        <taxon>Metamonada</taxon>
        <taxon>Preaxostyla</taxon>
        <taxon>Oxymonadida</taxon>
        <taxon>Blattamonas</taxon>
    </lineage>
</organism>
<dbReference type="Proteomes" id="UP001281761">
    <property type="component" value="Unassembled WGS sequence"/>
</dbReference>
<feature type="compositionally biased region" description="Basic and acidic residues" evidence="1">
    <location>
        <begin position="76"/>
        <end position="85"/>
    </location>
</feature>
<sequence>MDAFAQFKPWRCRISAPPQQEEPIMSKEGPKLSAVERLKLAGRKKEEAAAADQPPEAPKEGKKMLLDTEEDEDEGEMQKEEEKPVDNSTTNVEQSEVIDLEKEETVNVFDERSALEWFEYAPNVEDLAAGKNTSATECMQKYLEYFGTIVTIFDANARNGLMEQQSE</sequence>
<comment type="caution">
    <text evidence="2">The sequence shown here is derived from an EMBL/GenBank/DDBJ whole genome shotgun (WGS) entry which is preliminary data.</text>
</comment>
<keyword evidence="3" id="KW-1185">Reference proteome</keyword>
<proteinExistence type="predicted"/>
<feature type="compositionally biased region" description="Basic and acidic residues" evidence="1">
    <location>
        <begin position="24"/>
        <end position="48"/>
    </location>
</feature>
<name>A0ABQ9YMG5_9EUKA</name>
<evidence type="ECO:0000313" key="2">
    <source>
        <dbReference type="EMBL" id="KAK2964944.1"/>
    </source>
</evidence>
<dbReference type="EMBL" id="JARBJD010000001">
    <property type="protein sequence ID" value="KAK2964944.1"/>
    <property type="molecule type" value="Genomic_DNA"/>
</dbReference>
<accession>A0ABQ9YMG5</accession>
<reference evidence="2 3" key="1">
    <citation type="journal article" date="2022" name="bioRxiv">
        <title>Genomics of Preaxostyla Flagellates Illuminates Evolutionary Transitions and the Path Towards Mitochondrial Loss.</title>
        <authorList>
            <person name="Novak L.V.F."/>
            <person name="Treitli S.C."/>
            <person name="Pyrih J."/>
            <person name="Halakuc P."/>
            <person name="Pipaliya S.V."/>
            <person name="Vacek V."/>
            <person name="Brzon O."/>
            <person name="Soukal P."/>
            <person name="Eme L."/>
            <person name="Dacks J.B."/>
            <person name="Karnkowska A."/>
            <person name="Elias M."/>
            <person name="Hampl V."/>
        </authorList>
    </citation>
    <scope>NUCLEOTIDE SEQUENCE [LARGE SCALE GENOMIC DNA]</scope>
    <source>
        <strain evidence="2">NAU3</strain>
        <tissue evidence="2">Gut</tissue>
    </source>
</reference>
<evidence type="ECO:0000313" key="3">
    <source>
        <dbReference type="Proteomes" id="UP001281761"/>
    </source>
</evidence>
<feature type="compositionally biased region" description="Basic and acidic residues" evidence="1">
    <location>
        <begin position="57"/>
        <end position="66"/>
    </location>
</feature>
<gene>
    <name evidence="2" type="ORF">BLNAU_245</name>
</gene>
<evidence type="ECO:0000256" key="1">
    <source>
        <dbReference type="SAM" id="MobiDB-lite"/>
    </source>
</evidence>
<feature type="region of interest" description="Disordered" evidence="1">
    <location>
        <begin position="1"/>
        <end position="95"/>
    </location>
</feature>
<protein>
    <submittedName>
        <fullName evidence="2">Uncharacterized protein</fullName>
    </submittedName>
</protein>